<dbReference type="InterPro" id="IPR013108">
    <property type="entry name" value="Amidohydro_3"/>
</dbReference>
<keyword evidence="3" id="KW-1185">Reference proteome</keyword>
<protein>
    <submittedName>
        <fullName evidence="2">Amidohydrolase YtcJ</fullName>
    </submittedName>
</protein>
<organism evidence="2 3">
    <name type="scientific">Lysinibacillus piscis</name>
    <dbReference type="NCBI Taxonomy" id="2518931"/>
    <lineage>
        <taxon>Bacteria</taxon>
        <taxon>Bacillati</taxon>
        <taxon>Bacillota</taxon>
        <taxon>Bacilli</taxon>
        <taxon>Bacillales</taxon>
        <taxon>Bacillaceae</taxon>
        <taxon>Lysinibacillus</taxon>
    </lineage>
</organism>
<proteinExistence type="predicted"/>
<dbReference type="InterPro" id="IPR011059">
    <property type="entry name" value="Metal-dep_hydrolase_composite"/>
</dbReference>
<dbReference type="SUPFAM" id="SSF51338">
    <property type="entry name" value="Composite domain of metallo-dependent hydrolases"/>
    <property type="match status" value="1"/>
</dbReference>
<feature type="domain" description="Amidohydrolase 3" evidence="1">
    <location>
        <begin position="47"/>
        <end position="518"/>
    </location>
</feature>
<dbReference type="CDD" id="cd01300">
    <property type="entry name" value="YtcJ_like"/>
    <property type="match status" value="1"/>
</dbReference>
<evidence type="ECO:0000313" key="2">
    <source>
        <dbReference type="EMBL" id="GLC88839.1"/>
    </source>
</evidence>
<dbReference type="SUPFAM" id="SSF51556">
    <property type="entry name" value="Metallo-dependent hydrolases"/>
    <property type="match status" value="1"/>
</dbReference>
<dbReference type="PANTHER" id="PTHR22642">
    <property type="entry name" value="IMIDAZOLONEPROPIONASE"/>
    <property type="match status" value="1"/>
</dbReference>
<name>A0ABQ5NKF5_9BACI</name>
<dbReference type="Gene3D" id="3.10.310.70">
    <property type="match status" value="1"/>
</dbReference>
<accession>A0ABQ5NKF5</accession>
<gene>
    <name evidence="2" type="primary">ytcJ</name>
    <name evidence="2" type="ORF">LYSBPC_19660</name>
</gene>
<dbReference type="InterPro" id="IPR033932">
    <property type="entry name" value="YtcJ-like"/>
</dbReference>
<comment type="caution">
    <text evidence="2">The sequence shown here is derived from an EMBL/GenBank/DDBJ whole genome shotgun (WGS) entry which is preliminary data.</text>
</comment>
<dbReference type="InterPro" id="IPR032466">
    <property type="entry name" value="Metal_Hydrolase"/>
</dbReference>
<reference evidence="2" key="1">
    <citation type="submission" date="2022-08" db="EMBL/GenBank/DDBJ databases">
        <title>Draft genome sequence of Lysinibacillus sp. strain KH24.</title>
        <authorList>
            <person name="Kanbe H."/>
            <person name="Itoh H."/>
        </authorList>
    </citation>
    <scope>NUCLEOTIDE SEQUENCE</scope>
    <source>
        <strain evidence="2">KH24</strain>
    </source>
</reference>
<dbReference type="PANTHER" id="PTHR22642:SF2">
    <property type="entry name" value="PROTEIN LONG AFTER FAR-RED 3"/>
    <property type="match status" value="1"/>
</dbReference>
<dbReference type="EMBL" id="BRZA01000002">
    <property type="protein sequence ID" value="GLC88839.1"/>
    <property type="molecule type" value="Genomic_DNA"/>
</dbReference>
<sequence length="533" mass="58282">MATLWTGGTIYTMACEGETVEAVLVENGIITATGSRANLAPQATTIHDLQGKVMYPGFVDSHLHIIGYGEKLKHLDVSHVTSKEELVKLLQARMQASGAEEWVIAIGLNETQFDEPIFPSLAELDALGDVHLIVKRSCHHLILANSKALAFAGITSDTPSPEGGVIEKVNGQLTGVLKDAALYMIVNHMPHITPVYIEDALEKAVKSLQAYGLVGGHSEDLSYYGPPSQPITAYRHIVEAKKSFKVHLLQHHTVFEEVMDRREPSSPYVEFGAMKIFVDGAFGGRTAALREPYCDEPNNAGILVHSKEQLMSYVRLARHYNQTVAVHVIGDLAIATILDVFGAIPPKEGQLDRIIHCSLVDEALLDRLASLPVAVDMQPQFVQGEYNAEVAKLGGERAQGLHPLKSLLDAGLIVAGGSDAPIEVPNPLQGIYAAVTRRNIGESHEGYGPKEKISRFEAVRLYTVGAAQIIQQDHCRGKIQVGYTADFTVLMEDVFQVELDRIPTIPVAYTIVDDQVVYRHESIVDNHMLEKQG</sequence>
<dbReference type="Gene3D" id="3.20.20.140">
    <property type="entry name" value="Metal-dependent hydrolases"/>
    <property type="match status" value="1"/>
</dbReference>
<evidence type="ECO:0000259" key="1">
    <source>
        <dbReference type="Pfam" id="PF07969"/>
    </source>
</evidence>
<dbReference type="Proteomes" id="UP001065593">
    <property type="component" value="Unassembled WGS sequence"/>
</dbReference>
<dbReference type="Pfam" id="PF07969">
    <property type="entry name" value="Amidohydro_3"/>
    <property type="match status" value="1"/>
</dbReference>
<dbReference type="Gene3D" id="2.30.40.10">
    <property type="entry name" value="Urease, subunit C, domain 1"/>
    <property type="match status" value="1"/>
</dbReference>
<dbReference type="RefSeq" id="WP_264988593.1">
    <property type="nucleotide sequence ID" value="NZ_BRZA01000002.1"/>
</dbReference>
<evidence type="ECO:0000313" key="3">
    <source>
        <dbReference type="Proteomes" id="UP001065593"/>
    </source>
</evidence>